<proteinExistence type="predicted"/>
<organism evidence="2 3">
    <name type="scientific">Apiospora aurea</name>
    <dbReference type="NCBI Taxonomy" id="335848"/>
    <lineage>
        <taxon>Eukaryota</taxon>
        <taxon>Fungi</taxon>
        <taxon>Dikarya</taxon>
        <taxon>Ascomycota</taxon>
        <taxon>Pezizomycotina</taxon>
        <taxon>Sordariomycetes</taxon>
        <taxon>Xylariomycetidae</taxon>
        <taxon>Amphisphaeriales</taxon>
        <taxon>Apiosporaceae</taxon>
        <taxon>Apiospora</taxon>
    </lineage>
</organism>
<keyword evidence="3" id="KW-1185">Reference proteome</keyword>
<evidence type="ECO:0000256" key="1">
    <source>
        <dbReference type="SAM" id="MobiDB-lite"/>
    </source>
</evidence>
<evidence type="ECO:0000313" key="2">
    <source>
        <dbReference type="EMBL" id="KAK7967217.1"/>
    </source>
</evidence>
<name>A0ABR1QXN2_9PEZI</name>
<dbReference type="RefSeq" id="XP_066706609.1">
    <property type="nucleotide sequence ID" value="XM_066837716.1"/>
</dbReference>
<gene>
    <name evidence="2" type="ORF">PG986_001494</name>
</gene>
<feature type="region of interest" description="Disordered" evidence="1">
    <location>
        <begin position="153"/>
        <end position="215"/>
    </location>
</feature>
<evidence type="ECO:0000313" key="3">
    <source>
        <dbReference type="Proteomes" id="UP001391051"/>
    </source>
</evidence>
<comment type="caution">
    <text evidence="2">The sequence shown here is derived from an EMBL/GenBank/DDBJ whole genome shotgun (WGS) entry which is preliminary data.</text>
</comment>
<dbReference type="EMBL" id="JAQQWE010000001">
    <property type="protein sequence ID" value="KAK7967217.1"/>
    <property type="molecule type" value="Genomic_DNA"/>
</dbReference>
<dbReference type="Proteomes" id="UP001391051">
    <property type="component" value="Unassembled WGS sequence"/>
</dbReference>
<accession>A0ABR1QXN2</accession>
<sequence length="215" mass="23874">MLGIVALRTMILTQRVWYLCISSALLLFKFNSARRISVKVALQSGTGVLFSYLMRSTEVRLTLLAVVGVTKAVTYSVQATAQSASSVADQLGRFAYTLECKFPVILLVVYDAHKSSYHRENRSAPTTGHFTQTTIDEFKLYPLVTIERRIEVSGNPRQKSSPEENMISQASPSCHHHHHHEASSGDMLDLDGQTRTGDAKSNLQSGGIVRRWSSM</sequence>
<feature type="compositionally biased region" description="Polar residues" evidence="1">
    <location>
        <begin position="193"/>
        <end position="205"/>
    </location>
</feature>
<protein>
    <submittedName>
        <fullName evidence="2">Uncharacterized protein</fullName>
    </submittedName>
</protein>
<reference evidence="2 3" key="1">
    <citation type="submission" date="2023-01" db="EMBL/GenBank/DDBJ databases">
        <title>Analysis of 21 Apiospora genomes using comparative genomics revels a genus with tremendous synthesis potential of carbohydrate active enzymes and secondary metabolites.</title>
        <authorList>
            <person name="Sorensen T."/>
        </authorList>
    </citation>
    <scope>NUCLEOTIDE SEQUENCE [LARGE SCALE GENOMIC DNA]</scope>
    <source>
        <strain evidence="2 3">CBS 24483</strain>
    </source>
</reference>
<dbReference type="GeneID" id="92070778"/>